<protein>
    <recommendedName>
        <fullName evidence="5">PKD domain-containing protein</fullName>
    </recommendedName>
</protein>
<dbReference type="AlphaFoldDB" id="A0A0K8NY14"/>
<dbReference type="InterPro" id="IPR013783">
    <property type="entry name" value="Ig-like_fold"/>
</dbReference>
<dbReference type="Proteomes" id="UP000037660">
    <property type="component" value="Unassembled WGS sequence"/>
</dbReference>
<evidence type="ECO:0000256" key="1">
    <source>
        <dbReference type="SAM" id="MobiDB-lite"/>
    </source>
</evidence>
<reference evidence="4" key="1">
    <citation type="submission" date="2015-07" db="EMBL/GenBank/DDBJ databases">
        <title>Discovery of a poly(ethylene terephthalate assimilation.</title>
        <authorList>
            <person name="Yoshida S."/>
            <person name="Hiraga K."/>
            <person name="Takehana T."/>
            <person name="Taniguchi I."/>
            <person name="Yamaji H."/>
            <person name="Maeda Y."/>
            <person name="Toyohara K."/>
            <person name="Miyamoto K."/>
            <person name="Kimura Y."/>
            <person name="Oda K."/>
        </authorList>
    </citation>
    <scope>NUCLEOTIDE SEQUENCE [LARGE SCALE GENOMIC DNA]</scope>
    <source>
        <strain evidence="4">NBRC 110686 / TISTR 2288 / 201-F6</strain>
    </source>
</reference>
<dbReference type="Gene3D" id="2.60.40.10">
    <property type="entry name" value="Immunoglobulins"/>
    <property type="match status" value="2"/>
</dbReference>
<accession>A0A0K8NY14</accession>
<name>A0A0K8NY14_PISS1</name>
<evidence type="ECO:0000256" key="2">
    <source>
        <dbReference type="SAM" id="SignalP"/>
    </source>
</evidence>
<keyword evidence="4" id="KW-1185">Reference proteome</keyword>
<feature type="signal peptide" evidence="2">
    <location>
        <begin position="1"/>
        <end position="22"/>
    </location>
</feature>
<dbReference type="STRING" id="1547922.ISF6_0740"/>
<feature type="chain" id="PRO_5005513490" description="PKD domain-containing protein" evidence="2">
    <location>
        <begin position="23"/>
        <end position="783"/>
    </location>
</feature>
<feature type="compositionally biased region" description="Pro residues" evidence="1">
    <location>
        <begin position="33"/>
        <end position="52"/>
    </location>
</feature>
<dbReference type="PROSITE" id="PS51257">
    <property type="entry name" value="PROKAR_LIPOPROTEIN"/>
    <property type="match status" value="1"/>
</dbReference>
<keyword evidence="2" id="KW-0732">Signal</keyword>
<gene>
    <name evidence="3" type="ORF">ISF6_0740</name>
</gene>
<dbReference type="EMBL" id="BBYR01000014">
    <property type="protein sequence ID" value="GAP35169.1"/>
    <property type="molecule type" value="Genomic_DNA"/>
</dbReference>
<feature type="region of interest" description="Disordered" evidence="1">
    <location>
        <begin position="26"/>
        <end position="57"/>
    </location>
</feature>
<dbReference type="RefSeq" id="WP_054019237.1">
    <property type="nucleotide sequence ID" value="NZ_BBYR01000014.1"/>
</dbReference>
<sequence length="783" mass="80715">MTLIRTPRLVATLASLAALGLAGCGGGDGEGPPAEPPVVVQPPPPAPPPPPAANRAPTALATAAGEARVGRRLALDGRASSDPDGDALSHRWTLLSAPAGSRAPLDAADSALASLVPDVAGAYEFQLAVGDGRAGEGRTTLRLQAAAPDFVVRTDAPEPLAGDATLSLNGPVEGRVQWFLRRNGEREWLGTGAADGAATLRWNAARVARTVFGPDVEARIELPGGRLLPVSRRIDLAEPPSGAIRLAATLSRADDAVVVDLVASSSAVEVVARLDGAELARLARPNHCAGVPCAAFDTWRFSVPDARIGAAGAVLRLALRDAVDREATLDVQLPAVRPPRLVIGSPVDGQFVFGSLPVRGQAVAADGTPVRLRWFIDDEPVAGPAAPSGLAAEPLGTLALDGVTAGRHRVTVEAEDAAGALSRVDLTLFVAASAAEAVPPSLVLPAGVGLAGWRGGRVLLLDRAAGARLQNLDGSGAVTLAGTPGLLATDPAWAGGALVGDGLLAGASLPDCPVASCLYQWGPDGRATNLSLRDTTTPRPPWAAAGLGGLAAVGDRFAVTLQPYDGGLVLVDTATGRLRFIERPAVPEANVLTRVALRVADGVPELLFSLAPSLTREPTLFRWRADSGTASVFSPGWQPVTDGRRLAWTRAPLAIASWNPGTLVTAPADGSQPAVEYPLHEIGNYVLADGVLAWQALGRERSLPGPVQVSVAHGDTPQAIDGSILLHVAGGWVYLTTGRAAIEAYDPATRTLRIVARERPDQWLVDGGVVLLRYGRAVLRVAD</sequence>
<organism evidence="3 4">
    <name type="scientific">Piscinibacter sakaiensis</name>
    <name type="common">Ideonella sakaiensis</name>
    <dbReference type="NCBI Taxonomy" id="1547922"/>
    <lineage>
        <taxon>Bacteria</taxon>
        <taxon>Pseudomonadati</taxon>
        <taxon>Pseudomonadota</taxon>
        <taxon>Betaproteobacteria</taxon>
        <taxon>Burkholderiales</taxon>
        <taxon>Sphaerotilaceae</taxon>
        <taxon>Piscinibacter</taxon>
    </lineage>
</organism>
<evidence type="ECO:0000313" key="4">
    <source>
        <dbReference type="Proteomes" id="UP000037660"/>
    </source>
</evidence>
<proteinExistence type="predicted"/>
<comment type="caution">
    <text evidence="3">The sequence shown here is derived from an EMBL/GenBank/DDBJ whole genome shotgun (WGS) entry which is preliminary data.</text>
</comment>
<reference evidence="3 4" key="2">
    <citation type="journal article" date="2016" name="Science">
        <title>A bacterium that degrades and assimilates poly(ethylene terephthalate).</title>
        <authorList>
            <person name="Yoshida S."/>
            <person name="Hiraga K."/>
            <person name="Takehana T."/>
            <person name="Taniguchi I."/>
            <person name="Yamaji H."/>
            <person name="Maeda Y."/>
            <person name="Toyohara K."/>
            <person name="Miyamoto K."/>
            <person name="Kimura Y."/>
            <person name="Oda K."/>
        </authorList>
    </citation>
    <scope>NUCLEOTIDE SEQUENCE [LARGE SCALE GENOMIC DNA]</scope>
    <source>
        <strain evidence="4">NBRC 110686 / TISTR 2288 / 201-F6</strain>
    </source>
</reference>
<evidence type="ECO:0008006" key="5">
    <source>
        <dbReference type="Google" id="ProtNLM"/>
    </source>
</evidence>
<dbReference type="OrthoDB" id="8676431at2"/>
<evidence type="ECO:0000313" key="3">
    <source>
        <dbReference type="EMBL" id="GAP35169.1"/>
    </source>
</evidence>